<dbReference type="InterPro" id="IPR029068">
    <property type="entry name" value="Glyas_Bleomycin-R_OHBP_Dase"/>
</dbReference>
<dbReference type="GO" id="GO:0051213">
    <property type="term" value="F:dioxygenase activity"/>
    <property type="evidence" value="ECO:0007669"/>
    <property type="project" value="UniProtKB-KW"/>
</dbReference>
<reference evidence="2 3" key="1">
    <citation type="journal article" date="2019" name="Nat. Microbiol.">
        <title>Mediterranean grassland soil C-N compound turnover is dependent on rainfall and depth, and is mediated by genomically divergent microorganisms.</title>
        <authorList>
            <person name="Diamond S."/>
            <person name="Andeer P.F."/>
            <person name="Li Z."/>
            <person name="Crits-Christoph A."/>
            <person name="Burstein D."/>
            <person name="Anantharaman K."/>
            <person name="Lane K.R."/>
            <person name="Thomas B.C."/>
            <person name="Pan C."/>
            <person name="Northen T.R."/>
            <person name="Banfield J.F."/>
        </authorList>
    </citation>
    <scope>NUCLEOTIDE SEQUENCE [LARGE SCALE GENOMIC DNA]</scope>
    <source>
        <strain evidence="2">NP_7</strain>
    </source>
</reference>
<dbReference type="InterPro" id="IPR037523">
    <property type="entry name" value="VOC_core"/>
</dbReference>
<feature type="non-terminal residue" evidence="2">
    <location>
        <position position="289"/>
    </location>
</feature>
<comment type="caution">
    <text evidence="2">The sequence shown here is derived from an EMBL/GenBank/DDBJ whole genome shotgun (WGS) entry which is preliminary data.</text>
</comment>
<dbReference type="CDD" id="cd08346">
    <property type="entry name" value="PcpA_N_like"/>
    <property type="match status" value="1"/>
</dbReference>
<feature type="domain" description="VOC" evidence="1">
    <location>
        <begin position="11"/>
        <end position="136"/>
    </location>
</feature>
<evidence type="ECO:0000313" key="3">
    <source>
        <dbReference type="Proteomes" id="UP000320048"/>
    </source>
</evidence>
<dbReference type="InterPro" id="IPR004360">
    <property type="entry name" value="Glyas_Fos-R_dOase_dom"/>
</dbReference>
<evidence type="ECO:0000259" key="1">
    <source>
        <dbReference type="PROSITE" id="PS51819"/>
    </source>
</evidence>
<feature type="domain" description="VOC" evidence="1">
    <location>
        <begin position="161"/>
        <end position="280"/>
    </location>
</feature>
<accession>A0A537J3T0</accession>
<evidence type="ECO:0000313" key="2">
    <source>
        <dbReference type="EMBL" id="TMI78198.1"/>
    </source>
</evidence>
<proteinExistence type="predicted"/>
<dbReference type="PANTHER" id="PTHR36110">
    <property type="entry name" value="RING-CLEAVING DIOXYGENASE MHQE-RELATED"/>
    <property type="match status" value="1"/>
</dbReference>
<dbReference type="SUPFAM" id="SSF54593">
    <property type="entry name" value="Glyoxalase/Bleomycin resistance protein/Dihydroxybiphenyl dioxygenase"/>
    <property type="match status" value="1"/>
</dbReference>
<dbReference type="InterPro" id="IPR052537">
    <property type="entry name" value="Extradiol_RC_dioxygenase"/>
</dbReference>
<dbReference type="PANTHER" id="PTHR36110:SF4">
    <property type="entry name" value="RING-CLEAVING DIOXYGENASE MHQA-RELATED"/>
    <property type="match status" value="1"/>
</dbReference>
<organism evidence="2 3">
    <name type="scientific">Candidatus Segetimicrobium genomatis</name>
    <dbReference type="NCBI Taxonomy" id="2569760"/>
    <lineage>
        <taxon>Bacteria</taxon>
        <taxon>Bacillati</taxon>
        <taxon>Candidatus Sysuimicrobiota</taxon>
        <taxon>Candidatus Sysuimicrobiia</taxon>
        <taxon>Candidatus Sysuimicrobiales</taxon>
        <taxon>Candidatus Segetimicrobiaceae</taxon>
        <taxon>Candidatus Segetimicrobium</taxon>
    </lineage>
</organism>
<dbReference type="AlphaFoldDB" id="A0A537J3T0"/>
<name>A0A537J3T0_9BACT</name>
<sequence length="289" mass="31718">MKRTGGRELLGIHHVTAIAGDPQENIDFYVRRLGLRLVKKSVNQDDPSTYHLFYADGAGNPGTDLTFFPSPNAARGRPGAGQAISVAFAVPERSLSYWIARLRESGVPVSGPRARFDEEVIAFSDPHGLSLEFVASAETEHRQPWAAWEDGPIPPQHAIRGIHAVTLEEAALDPTSAFLTGTLGFRRLQEAGGRVRHGVGPGGSGALLDLLARPDEPPGRIAVGTIHHVAWRTPNADEQERWWEEIQALGLPHSPIIDRFWFRSIYFREPGTVLFEIATDGPGFSVDER</sequence>
<dbReference type="EMBL" id="VBAO01000394">
    <property type="protein sequence ID" value="TMI78198.1"/>
    <property type="molecule type" value="Genomic_DNA"/>
</dbReference>
<protein>
    <submittedName>
        <fullName evidence="2">Ring-cleaving dioxygenase</fullName>
    </submittedName>
</protein>
<gene>
    <name evidence="2" type="ORF">E6H04_12850</name>
</gene>
<keyword evidence="2" id="KW-0223">Dioxygenase</keyword>
<dbReference type="PROSITE" id="PS51819">
    <property type="entry name" value="VOC"/>
    <property type="match status" value="2"/>
</dbReference>
<dbReference type="Pfam" id="PF00903">
    <property type="entry name" value="Glyoxalase"/>
    <property type="match status" value="2"/>
</dbReference>
<keyword evidence="2" id="KW-0560">Oxidoreductase</keyword>
<dbReference type="Proteomes" id="UP000320048">
    <property type="component" value="Unassembled WGS sequence"/>
</dbReference>
<dbReference type="Gene3D" id="3.10.180.10">
    <property type="entry name" value="2,3-Dihydroxybiphenyl 1,2-Dioxygenase, domain 1"/>
    <property type="match status" value="2"/>
</dbReference>